<reference evidence="1" key="1">
    <citation type="journal article" date="2015" name="Nature">
        <title>Complex archaea that bridge the gap between prokaryotes and eukaryotes.</title>
        <authorList>
            <person name="Spang A."/>
            <person name="Saw J.H."/>
            <person name="Jorgensen S.L."/>
            <person name="Zaremba-Niedzwiedzka K."/>
            <person name="Martijn J."/>
            <person name="Lind A.E."/>
            <person name="van Eijk R."/>
            <person name="Schleper C."/>
            <person name="Guy L."/>
            <person name="Ettema T.J."/>
        </authorList>
    </citation>
    <scope>NUCLEOTIDE SEQUENCE</scope>
</reference>
<proteinExistence type="predicted"/>
<feature type="non-terminal residue" evidence="1">
    <location>
        <position position="1"/>
    </location>
</feature>
<organism evidence="1">
    <name type="scientific">marine sediment metagenome</name>
    <dbReference type="NCBI Taxonomy" id="412755"/>
    <lineage>
        <taxon>unclassified sequences</taxon>
        <taxon>metagenomes</taxon>
        <taxon>ecological metagenomes</taxon>
    </lineage>
</organism>
<dbReference type="EMBL" id="LAZR01012756">
    <property type="protein sequence ID" value="KKM25233.1"/>
    <property type="molecule type" value="Genomic_DNA"/>
</dbReference>
<name>A0A0F9KSX4_9ZZZZ</name>
<dbReference type="AlphaFoldDB" id="A0A0F9KSX4"/>
<accession>A0A0F9KSX4</accession>
<protein>
    <submittedName>
        <fullName evidence="1">Uncharacterized protein</fullName>
    </submittedName>
</protein>
<comment type="caution">
    <text evidence="1">The sequence shown here is derived from an EMBL/GenBank/DDBJ whole genome shotgun (WGS) entry which is preliminary data.</text>
</comment>
<evidence type="ECO:0000313" key="1">
    <source>
        <dbReference type="EMBL" id="KKM25233.1"/>
    </source>
</evidence>
<gene>
    <name evidence="1" type="ORF">LCGC14_1596980</name>
</gene>
<sequence length="27" mass="2846">TCIADGISVNPTPQVIDVALYRIQAMG</sequence>